<dbReference type="InterPro" id="IPR006455">
    <property type="entry name" value="Homeodomain_ZF_HD"/>
</dbReference>
<dbReference type="GO" id="GO:0005634">
    <property type="term" value="C:nucleus"/>
    <property type="evidence" value="ECO:0007669"/>
    <property type="project" value="UniProtKB-SubCell"/>
</dbReference>
<keyword evidence="6" id="KW-0862">Zinc</keyword>
<keyword evidence="8 14" id="KW-0238">DNA-binding</keyword>
<dbReference type="Proteomes" id="UP000236161">
    <property type="component" value="Unassembled WGS sequence"/>
</dbReference>
<dbReference type="GO" id="GO:0050793">
    <property type="term" value="P:regulation of developmental process"/>
    <property type="evidence" value="ECO:0007669"/>
    <property type="project" value="TreeGrafter"/>
</dbReference>
<evidence type="ECO:0000256" key="10">
    <source>
        <dbReference type="ARBA" id="ARBA00023163"/>
    </source>
</evidence>
<evidence type="ECO:0000259" key="13">
    <source>
        <dbReference type="PROSITE" id="PS51523"/>
    </source>
</evidence>
<dbReference type="Gene3D" id="1.10.10.60">
    <property type="entry name" value="Homeodomain-like"/>
    <property type="match status" value="1"/>
</dbReference>
<dbReference type="Pfam" id="PF04770">
    <property type="entry name" value="ZF-HD_dimer"/>
    <property type="match status" value="1"/>
</dbReference>
<comment type="subunit">
    <text evidence="3">Homo- and heterodimer with other ZFHD proteins.</text>
</comment>
<keyword evidence="15" id="KW-1185">Reference proteome</keyword>
<comment type="function">
    <text evidence="1">Putative transcription factor.</text>
</comment>
<dbReference type="InterPro" id="IPR006456">
    <property type="entry name" value="ZF_HD_homeobox_Cys/His_dimer"/>
</dbReference>
<feature type="compositionally biased region" description="Low complexity" evidence="12">
    <location>
        <begin position="26"/>
        <end position="49"/>
    </location>
</feature>
<accession>A0A2I0A1B1</accession>
<dbReference type="AlphaFoldDB" id="A0A2I0A1B1"/>
<dbReference type="PANTHER" id="PTHR31948">
    <property type="entry name" value="ZINC-FINGER HOMEODOMAIN PROTEIN 2"/>
    <property type="match status" value="1"/>
</dbReference>
<gene>
    <name evidence="14" type="ORF">AXF42_Ash014218</name>
</gene>
<evidence type="ECO:0000256" key="5">
    <source>
        <dbReference type="ARBA" id="ARBA00022771"/>
    </source>
</evidence>
<dbReference type="InterPro" id="IPR009057">
    <property type="entry name" value="Homeodomain-like_sf"/>
</dbReference>
<evidence type="ECO:0000256" key="1">
    <source>
        <dbReference type="ARBA" id="ARBA00004049"/>
    </source>
</evidence>
<organism evidence="14 15">
    <name type="scientific">Apostasia shenzhenica</name>
    <dbReference type="NCBI Taxonomy" id="1088818"/>
    <lineage>
        <taxon>Eukaryota</taxon>
        <taxon>Viridiplantae</taxon>
        <taxon>Streptophyta</taxon>
        <taxon>Embryophyta</taxon>
        <taxon>Tracheophyta</taxon>
        <taxon>Spermatophyta</taxon>
        <taxon>Magnoliopsida</taxon>
        <taxon>Liliopsida</taxon>
        <taxon>Asparagales</taxon>
        <taxon>Orchidaceae</taxon>
        <taxon>Apostasioideae</taxon>
        <taxon>Apostasia</taxon>
    </lineage>
</organism>
<proteinExistence type="predicted"/>
<comment type="subcellular location">
    <subcellularLocation>
        <location evidence="2">Nucleus</location>
    </subcellularLocation>
</comment>
<keyword evidence="7" id="KW-0805">Transcription regulation</keyword>
<dbReference type="GO" id="GO:0003700">
    <property type="term" value="F:DNA-binding transcription factor activity"/>
    <property type="evidence" value="ECO:0007669"/>
    <property type="project" value="TreeGrafter"/>
</dbReference>
<feature type="compositionally biased region" description="Pro residues" evidence="12">
    <location>
        <begin position="270"/>
        <end position="281"/>
    </location>
</feature>
<keyword evidence="5" id="KW-0863">Zinc-finger</keyword>
<feature type="region of interest" description="Disordered" evidence="12">
    <location>
        <begin position="1"/>
        <end position="65"/>
    </location>
</feature>
<name>A0A2I0A1B1_9ASPA</name>
<dbReference type="GO" id="GO:0000976">
    <property type="term" value="F:transcription cis-regulatory region binding"/>
    <property type="evidence" value="ECO:0007669"/>
    <property type="project" value="TreeGrafter"/>
</dbReference>
<feature type="compositionally biased region" description="Gly residues" evidence="12">
    <location>
        <begin position="50"/>
        <end position="60"/>
    </location>
</feature>
<dbReference type="EMBL" id="KZ452039">
    <property type="protein sequence ID" value="PKA49316.1"/>
    <property type="molecule type" value="Genomic_DNA"/>
</dbReference>
<keyword evidence="9 14" id="KW-0371">Homeobox</keyword>
<evidence type="ECO:0000256" key="12">
    <source>
        <dbReference type="SAM" id="MobiDB-lite"/>
    </source>
</evidence>
<evidence type="ECO:0000256" key="8">
    <source>
        <dbReference type="ARBA" id="ARBA00023125"/>
    </source>
</evidence>
<protein>
    <submittedName>
        <fullName evidence="14">ZF-HD homeobox protein</fullName>
    </submittedName>
</protein>
<evidence type="ECO:0000256" key="6">
    <source>
        <dbReference type="ARBA" id="ARBA00022833"/>
    </source>
</evidence>
<evidence type="ECO:0000313" key="15">
    <source>
        <dbReference type="Proteomes" id="UP000236161"/>
    </source>
</evidence>
<dbReference type="GO" id="GO:0008270">
    <property type="term" value="F:zinc ion binding"/>
    <property type="evidence" value="ECO:0007669"/>
    <property type="project" value="UniProtKB-KW"/>
</dbReference>
<dbReference type="OrthoDB" id="636896at2759"/>
<dbReference type="FunFam" id="1.10.10.60:FF:000257">
    <property type="entry name" value="Zinc-finger homeodomain protein 2"/>
    <property type="match status" value="1"/>
</dbReference>
<dbReference type="PROSITE" id="PS51523">
    <property type="entry name" value="ZF_HD_DIMER"/>
    <property type="match status" value="1"/>
</dbReference>
<evidence type="ECO:0000256" key="9">
    <source>
        <dbReference type="ARBA" id="ARBA00023155"/>
    </source>
</evidence>
<feature type="region of interest" description="Disordered" evidence="12">
    <location>
        <begin position="260"/>
        <end position="288"/>
    </location>
</feature>
<evidence type="ECO:0000256" key="7">
    <source>
        <dbReference type="ARBA" id="ARBA00023015"/>
    </source>
</evidence>
<dbReference type="PANTHER" id="PTHR31948:SF138">
    <property type="entry name" value="ZINC-FINGER HOMEODOMAIN PROTEIN 7"/>
    <property type="match status" value="1"/>
</dbReference>
<keyword evidence="11" id="KW-0539">Nucleus</keyword>
<keyword evidence="4" id="KW-0479">Metal-binding</keyword>
<evidence type="ECO:0000313" key="14">
    <source>
        <dbReference type="EMBL" id="PKA49316.1"/>
    </source>
</evidence>
<reference evidence="14 15" key="1">
    <citation type="journal article" date="2017" name="Nature">
        <title>The Apostasia genome and the evolution of orchids.</title>
        <authorList>
            <person name="Zhang G.Q."/>
            <person name="Liu K.W."/>
            <person name="Li Z."/>
            <person name="Lohaus R."/>
            <person name="Hsiao Y.Y."/>
            <person name="Niu S.C."/>
            <person name="Wang J.Y."/>
            <person name="Lin Y.C."/>
            <person name="Xu Q."/>
            <person name="Chen L.J."/>
            <person name="Yoshida K."/>
            <person name="Fujiwara S."/>
            <person name="Wang Z.W."/>
            <person name="Zhang Y.Q."/>
            <person name="Mitsuda N."/>
            <person name="Wang M."/>
            <person name="Liu G.H."/>
            <person name="Pecoraro L."/>
            <person name="Huang H.X."/>
            <person name="Xiao X.J."/>
            <person name="Lin M."/>
            <person name="Wu X.Y."/>
            <person name="Wu W.L."/>
            <person name="Chen Y.Y."/>
            <person name="Chang S.B."/>
            <person name="Sakamoto S."/>
            <person name="Ohme-Takagi M."/>
            <person name="Yagi M."/>
            <person name="Zeng S.J."/>
            <person name="Shen C.Y."/>
            <person name="Yeh C.M."/>
            <person name="Luo Y.B."/>
            <person name="Tsai W.C."/>
            <person name="Van de Peer Y."/>
            <person name="Liu Z.J."/>
        </authorList>
    </citation>
    <scope>NUCLEOTIDE SEQUENCE [LARGE SCALE GENOMIC DNA]</scope>
    <source>
        <strain evidence="15">cv. Shenzhen</strain>
        <tissue evidence="14">Stem</tissue>
    </source>
</reference>
<evidence type="ECO:0000256" key="11">
    <source>
        <dbReference type="ARBA" id="ARBA00023242"/>
    </source>
</evidence>
<dbReference type="NCBIfam" id="TIGR01565">
    <property type="entry name" value="homeo_ZF_HD"/>
    <property type="match status" value="1"/>
</dbReference>
<evidence type="ECO:0000256" key="2">
    <source>
        <dbReference type="ARBA" id="ARBA00004123"/>
    </source>
</evidence>
<evidence type="ECO:0000256" key="4">
    <source>
        <dbReference type="ARBA" id="ARBA00022723"/>
    </source>
</evidence>
<dbReference type="SUPFAM" id="SSF46689">
    <property type="entry name" value="Homeodomain-like"/>
    <property type="match status" value="1"/>
</dbReference>
<evidence type="ECO:0000256" key="3">
    <source>
        <dbReference type="ARBA" id="ARBA00011416"/>
    </source>
</evidence>
<keyword evidence="10" id="KW-0804">Transcription</keyword>
<dbReference type="NCBIfam" id="TIGR01566">
    <property type="entry name" value="ZF_HD_prot_N"/>
    <property type="match status" value="1"/>
</dbReference>
<feature type="domain" description="ZF-HD dimerization-type" evidence="13">
    <location>
        <begin position="67"/>
        <end position="112"/>
    </location>
</feature>
<dbReference type="STRING" id="1088818.A0A2I0A1B1"/>
<sequence>MDFRREMNEEDDERTSSFTPHPIRESAFSKPQLPSSSSLLAAGGARNGEPGAGGGGGRGGEQASARYRDCQRNHAASLGGHVLDGCGEFMPGAADPMKCAACGCHRSFHRREGDGDQILYTHRHHNGSNFAGGGGGVNPGRIPLLLPPPHLPNQLKQTHCFPASPSAAMVAFGQSGGGTTTESSSEELGRVAAVAGAGSGHRPLAKKRFRTKFTAEQKMRMLEFAERIRWRIQRQDEAEMERFCSDVGVSRQVFKVWMHNNKHSVQKPQLQPPPEQPPPQQPQQGPDL</sequence>